<feature type="transmembrane region" description="Helical" evidence="4">
    <location>
        <begin position="20"/>
        <end position="44"/>
    </location>
</feature>
<dbReference type="InterPro" id="IPR036249">
    <property type="entry name" value="Thioredoxin-like_sf"/>
</dbReference>
<dbReference type="Gene3D" id="3.40.30.10">
    <property type="entry name" value="Glutaredoxin"/>
    <property type="match status" value="1"/>
</dbReference>
<keyword evidence="2" id="KW-0186">Copper</keyword>
<gene>
    <name evidence="5" type="ORF">CYJ10_25875</name>
</gene>
<evidence type="ECO:0000256" key="1">
    <source>
        <dbReference type="ARBA" id="ARBA00010996"/>
    </source>
</evidence>
<reference evidence="5 6" key="1">
    <citation type="submission" date="2017-12" db="EMBL/GenBank/DDBJ databases">
        <title>Genome sequence of the active heterotrophic nitrifier-denitrifier, Cupriavidus pauculus UM1.</title>
        <authorList>
            <person name="Putonti C."/>
            <person name="Castignetti D."/>
        </authorList>
    </citation>
    <scope>NUCLEOTIDE SEQUENCE [LARGE SCALE GENOMIC DNA]</scope>
    <source>
        <strain evidence="5 6">UM1</strain>
    </source>
</reference>
<dbReference type="OrthoDB" id="8550465at2"/>
<feature type="disulfide bond" description="Redox-active" evidence="3">
    <location>
        <begin position="105"/>
        <end position="109"/>
    </location>
</feature>
<dbReference type="AlphaFoldDB" id="A0A2N5C5T7"/>
<dbReference type="SUPFAM" id="SSF52833">
    <property type="entry name" value="Thioredoxin-like"/>
    <property type="match status" value="1"/>
</dbReference>
<proteinExistence type="inferred from homology"/>
<dbReference type="CDD" id="cd02968">
    <property type="entry name" value="SCO"/>
    <property type="match status" value="1"/>
</dbReference>
<dbReference type="EMBL" id="PJRP01000016">
    <property type="protein sequence ID" value="PLP97594.1"/>
    <property type="molecule type" value="Genomic_DNA"/>
</dbReference>
<dbReference type="InterPro" id="IPR003782">
    <property type="entry name" value="SCO1/SenC"/>
</dbReference>
<name>A0A2N5C5T7_9BURK</name>
<evidence type="ECO:0000256" key="3">
    <source>
        <dbReference type="PIRSR" id="PIRSR603782-2"/>
    </source>
</evidence>
<evidence type="ECO:0000256" key="4">
    <source>
        <dbReference type="SAM" id="Phobius"/>
    </source>
</evidence>
<dbReference type="Pfam" id="PF02630">
    <property type="entry name" value="SCO1-SenC"/>
    <property type="match status" value="1"/>
</dbReference>
<comment type="caution">
    <text evidence="5">The sequence shown here is derived from an EMBL/GenBank/DDBJ whole genome shotgun (WGS) entry which is preliminary data.</text>
</comment>
<dbReference type="Proteomes" id="UP000234341">
    <property type="component" value="Unassembled WGS sequence"/>
</dbReference>
<keyword evidence="4" id="KW-0812">Transmembrane</keyword>
<keyword evidence="2" id="KW-0479">Metal-binding</keyword>
<evidence type="ECO:0000256" key="2">
    <source>
        <dbReference type="PIRSR" id="PIRSR603782-1"/>
    </source>
</evidence>
<keyword evidence="4" id="KW-0472">Membrane</keyword>
<dbReference type="RefSeq" id="WP_101684307.1">
    <property type="nucleotide sequence ID" value="NZ_PJRP01000016.1"/>
</dbReference>
<comment type="similarity">
    <text evidence="1">Belongs to the SCO1/2 family.</text>
</comment>
<feature type="binding site" evidence="2">
    <location>
        <position position="105"/>
    </location>
    <ligand>
        <name>Cu cation</name>
        <dbReference type="ChEBI" id="CHEBI:23378"/>
    </ligand>
</feature>
<protein>
    <submittedName>
        <fullName evidence="5">SCO family protein</fullName>
    </submittedName>
</protein>
<organism evidence="5 6">
    <name type="scientific">Cupriavidus pauculus</name>
    <dbReference type="NCBI Taxonomy" id="82633"/>
    <lineage>
        <taxon>Bacteria</taxon>
        <taxon>Pseudomonadati</taxon>
        <taxon>Pseudomonadota</taxon>
        <taxon>Betaproteobacteria</taxon>
        <taxon>Burkholderiales</taxon>
        <taxon>Burkholderiaceae</taxon>
        <taxon>Cupriavidus</taxon>
    </lineage>
</organism>
<keyword evidence="3" id="KW-1015">Disulfide bond</keyword>
<feature type="binding site" evidence="2">
    <location>
        <position position="109"/>
    </location>
    <ligand>
        <name>Cu cation</name>
        <dbReference type="ChEBI" id="CHEBI:23378"/>
    </ligand>
</feature>
<sequence length="232" mass="24756">MATPHLARRAASGGPRLLPWLVLAVALALGAAAIHGMTYGFAAWTLDQRREVRIAQHTLRLPAIDVRGQDGQRLRLFAGPASGSGDARAGGTPGVYIVDFIYTRCPTVCRALGAEFAQLSLQLDADGMAGQIGLVSLSFDPRDTAGDLQGYANTYRARAPRWLVAAAVSAADMDRLLRQADVIAIPDRLGGFEHNGGLHVVDARGQVLAVFALDDFRQAYAFALAHERGSRP</sequence>
<keyword evidence="4" id="KW-1133">Transmembrane helix</keyword>
<evidence type="ECO:0000313" key="5">
    <source>
        <dbReference type="EMBL" id="PLP97594.1"/>
    </source>
</evidence>
<accession>A0A2N5C5T7</accession>
<evidence type="ECO:0000313" key="6">
    <source>
        <dbReference type="Proteomes" id="UP000234341"/>
    </source>
</evidence>
<dbReference type="GO" id="GO:0046872">
    <property type="term" value="F:metal ion binding"/>
    <property type="evidence" value="ECO:0007669"/>
    <property type="project" value="UniProtKB-KW"/>
</dbReference>